<evidence type="ECO:0000256" key="2">
    <source>
        <dbReference type="ARBA" id="ARBA00023002"/>
    </source>
</evidence>
<sequence length="271" mass="28810">MYGYNGTTTLVTGASKGLGRAYAQELARRGSHLVLVARSTPALDQLASEIRAAHPVDVHVIGADLADPADPAAVVEELHGQRLTVDLLVNNAGMGSVGPFFDRPLDQNLRSVDLNITGLMLMTRLIGGSMLERGSGGIINVASTAAFLPMPYQASYAATKAFVLSFTEALTEELRDTEVRVMAAHPGATATGFFDNTTAVMDPGRTDTPGAVAAKTLDDFARGRTTSYPGRASNRASTWAVRLLPRRTVTRVAAGINRRAGFDRVQDTLPR</sequence>
<evidence type="ECO:0000256" key="3">
    <source>
        <dbReference type="RuleBase" id="RU000363"/>
    </source>
</evidence>
<evidence type="ECO:0000313" key="4">
    <source>
        <dbReference type="EMBL" id="WTY97239.1"/>
    </source>
</evidence>
<accession>A0AAU3GVP4</accession>
<dbReference type="EMBL" id="CP109535">
    <property type="protein sequence ID" value="WTY97239.1"/>
    <property type="molecule type" value="Genomic_DNA"/>
</dbReference>
<gene>
    <name evidence="4" type="ORF">OG626_21225</name>
</gene>
<dbReference type="PANTHER" id="PTHR44196">
    <property type="entry name" value="DEHYDROGENASE/REDUCTASE SDR FAMILY MEMBER 7B"/>
    <property type="match status" value="1"/>
</dbReference>
<dbReference type="PIRSF" id="PIRSF000126">
    <property type="entry name" value="11-beta-HSD1"/>
    <property type="match status" value="1"/>
</dbReference>
<reference evidence="4" key="1">
    <citation type="submission" date="2022-10" db="EMBL/GenBank/DDBJ databases">
        <title>The complete genomes of actinobacterial strains from the NBC collection.</title>
        <authorList>
            <person name="Joergensen T.S."/>
            <person name="Alvarez Arevalo M."/>
            <person name="Sterndorff E.B."/>
            <person name="Faurdal D."/>
            <person name="Vuksanovic O."/>
            <person name="Mourched A.-S."/>
            <person name="Charusanti P."/>
            <person name="Shaw S."/>
            <person name="Blin K."/>
            <person name="Weber T."/>
        </authorList>
    </citation>
    <scope>NUCLEOTIDE SEQUENCE</scope>
    <source>
        <strain evidence="4">NBC_01401</strain>
    </source>
</reference>
<evidence type="ECO:0000256" key="1">
    <source>
        <dbReference type="ARBA" id="ARBA00006484"/>
    </source>
</evidence>
<dbReference type="AlphaFoldDB" id="A0AAU3GVP4"/>
<dbReference type="SUPFAM" id="SSF51735">
    <property type="entry name" value="NAD(P)-binding Rossmann-fold domains"/>
    <property type="match status" value="1"/>
</dbReference>
<proteinExistence type="inferred from homology"/>
<dbReference type="PRINTS" id="PR00080">
    <property type="entry name" value="SDRFAMILY"/>
</dbReference>
<dbReference type="GO" id="GO:0016491">
    <property type="term" value="F:oxidoreductase activity"/>
    <property type="evidence" value="ECO:0007669"/>
    <property type="project" value="UniProtKB-KW"/>
</dbReference>
<dbReference type="InterPro" id="IPR002347">
    <property type="entry name" value="SDR_fam"/>
</dbReference>
<dbReference type="Gene3D" id="3.40.50.720">
    <property type="entry name" value="NAD(P)-binding Rossmann-like Domain"/>
    <property type="match status" value="1"/>
</dbReference>
<dbReference type="InterPro" id="IPR036291">
    <property type="entry name" value="NAD(P)-bd_dom_sf"/>
</dbReference>
<dbReference type="GO" id="GO:0016020">
    <property type="term" value="C:membrane"/>
    <property type="evidence" value="ECO:0007669"/>
    <property type="project" value="TreeGrafter"/>
</dbReference>
<protein>
    <submittedName>
        <fullName evidence="4">SDR family oxidoreductase</fullName>
    </submittedName>
</protein>
<keyword evidence="2" id="KW-0560">Oxidoreductase</keyword>
<dbReference type="PANTHER" id="PTHR44196:SF2">
    <property type="entry name" value="SHORT-CHAIN DEHYDROGENASE-RELATED"/>
    <property type="match status" value="1"/>
</dbReference>
<dbReference type="Pfam" id="PF00106">
    <property type="entry name" value="adh_short"/>
    <property type="match status" value="1"/>
</dbReference>
<dbReference type="PRINTS" id="PR00081">
    <property type="entry name" value="GDHRDH"/>
</dbReference>
<organism evidence="4">
    <name type="scientific">Streptomyces sp. NBC_01401</name>
    <dbReference type="NCBI Taxonomy" id="2903854"/>
    <lineage>
        <taxon>Bacteria</taxon>
        <taxon>Bacillati</taxon>
        <taxon>Actinomycetota</taxon>
        <taxon>Actinomycetes</taxon>
        <taxon>Kitasatosporales</taxon>
        <taxon>Streptomycetaceae</taxon>
        <taxon>Streptomyces</taxon>
    </lineage>
</organism>
<comment type="similarity">
    <text evidence="1 3">Belongs to the short-chain dehydrogenases/reductases (SDR) family.</text>
</comment>
<dbReference type="CDD" id="cd05233">
    <property type="entry name" value="SDR_c"/>
    <property type="match status" value="1"/>
</dbReference>
<name>A0AAU3GVP4_9ACTN</name>